<proteinExistence type="predicted"/>
<name>A0A7X0SHU3_9BACL</name>
<comment type="caution">
    <text evidence="2">The sequence shown here is derived from an EMBL/GenBank/DDBJ whole genome shotgun (WGS) entry which is preliminary data.</text>
</comment>
<dbReference type="Proteomes" id="UP000564644">
    <property type="component" value="Unassembled WGS sequence"/>
</dbReference>
<evidence type="ECO:0000259" key="1">
    <source>
        <dbReference type="PROSITE" id="PS50206"/>
    </source>
</evidence>
<dbReference type="SUPFAM" id="SSF52821">
    <property type="entry name" value="Rhodanese/Cell cycle control phosphatase"/>
    <property type="match status" value="1"/>
</dbReference>
<keyword evidence="3" id="KW-1185">Reference proteome</keyword>
<gene>
    <name evidence="2" type="ORF">H7C18_05060</name>
</gene>
<dbReference type="PANTHER" id="PTHR43031:SF17">
    <property type="entry name" value="SULFURTRANSFERASE YTWF-RELATED"/>
    <property type="match status" value="1"/>
</dbReference>
<accession>A0A7X0SHU3</accession>
<dbReference type="SMART" id="SM00450">
    <property type="entry name" value="RHOD"/>
    <property type="match status" value="1"/>
</dbReference>
<organism evidence="2 3">
    <name type="scientific">Cohnella zeiphila</name>
    <dbReference type="NCBI Taxonomy" id="2761120"/>
    <lineage>
        <taxon>Bacteria</taxon>
        <taxon>Bacillati</taxon>
        <taxon>Bacillota</taxon>
        <taxon>Bacilli</taxon>
        <taxon>Bacillales</taxon>
        <taxon>Paenibacillaceae</taxon>
        <taxon>Cohnella</taxon>
    </lineage>
</organism>
<dbReference type="CDD" id="cd00158">
    <property type="entry name" value="RHOD"/>
    <property type="match status" value="1"/>
</dbReference>
<dbReference type="Pfam" id="PF00581">
    <property type="entry name" value="Rhodanese"/>
    <property type="match status" value="1"/>
</dbReference>
<dbReference type="InterPro" id="IPR001763">
    <property type="entry name" value="Rhodanese-like_dom"/>
</dbReference>
<evidence type="ECO:0000313" key="3">
    <source>
        <dbReference type="Proteomes" id="UP000564644"/>
    </source>
</evidence>
<dbReference type="PROSITE" id="PS50206">
    <property type="entry name" value="RHODANESE_3"/>
    <property type="match status" value="1"/>
</dbReference>
<reference evidence="2 3" key="1">
    <citation type="submission" date="2020-08" db="EMBL/GenBank/DDBJ databases">
        <title>Cohnella phylogeny.</title>
        <authorList>
            <person name="Dunlap C."/>
        </authorList>
    </citation>
    <scope>NUCLEOTIDE SEQUENCE [LARGE SCALE GENOMIC DNA]</scope>
    <source>
        <strain evidence="2 3">CBP 2801</strain>
    </source>
</reference>
<dbReference type="RefSeq" id="WP_185127939.1">
    <property type="nucleotide sequence ID" value="NZ_JACJVO010000006.1"/>
</dbReference>
<sequence>MSDYNVTTAEQLKARLDAGEKPYLIDVREDDEVIFGMIEGAIHIPMGQIPSRMGEIPRDREVVFICRSGSRSGRVCEFLAQQGFDHTVNMAGGMLAWESL</sequence>
<dbReference type="EMBL" id="JACJVO010000006">
    <property type="protein sequence ID" value="MBB6730261.1"/>
    <property type="molecule type" value="Genomic_DNA"/>
</dbReference>
<dbReference type="InterPro" id="IPR050229">
    <property type="entry name" value="GlpE_sulfurtransferase"/>
</dbReference>
<evidence type="ECO:0000313" key="2">
    <source>
        <dbReference type="EMBL" id="MBB6730261.1"/>
    </source>
</evidence>
<feature type="domain" description="Rhodanese" evidence="1">
    <location>
        <begin position="18"/>
        <end position="99"/>
    </location>
</feature>
<dbReference type="AlphaFoldDB" id="A0A7X0SHU3"/>
<dbReference type="InterPro" id="IPR036873">
    <property type="entry name" value="Rhodanese-like_dom_sf"/>
</dbReference>
<dbReference type="PANTHER" id="PTHR43031">
    <property type="entry name" value="FAD-DEPENDENT OXIDOREDUCTASE"/>
    <property type="match status" value="1"/>
</dbReference>
<protein>
    <submittedName>
        <fullName evidence="2">Rhodanese-like domain-containing protein</fullName>
    </submittedName>
</protein>
<dbReference type="Gene3D" id="3.40.250.10">
    <property type="entry name" value="Rhodanese-like domain"/>
    <property type="match status" value="1"/>
</dbReference>